<reference evidence="2 3" key="1">
    <citation type="journal article" date="2014" name="BMC Genomics">
        <title>Comparative genomics of Bradyrhizobium japonicum CPAC 15 and Bradyrhizobium diazoefficiens CPAC 7: elite model strains for understanding symbiotic performance with soybean.</title>
        <authorList>
            <person name="Siqueira A.F."/>
            <person name="Ormeno-Orrillo E."/>
            <person name="Souza R.C."/>
            <person name="Rodrigues E.P."/>
            <person name="Almeida L.G."/>
            <person name="Barcellos F.G."/>
            <person name="Batista J.S."/>
            <person name="Nakatami A.S."/>
            <person name="Martinez-Romero E."/>
            <person name="Vasconcelos A.T."/>
            <person name="Hungria M."/>
        </authorList>
    </citation>
    <scope>NUCLEOTIDE SEQUENCE [LARGE SCALE GENOMIC DNA]</scope>
    <source>
        <strain evidence="2 3">SEMIA 5080</strain>
    </source>
</reference>
<dbReference type="Proteomes" id="UP000024900">
    <property type="component" value="Unassembled WGS sequence"/>
</dbReference>
<evidence type="ECO:0000313" key="2">
    <source>
        <dbReference type="EMBL" id="KGJ71303.1"/>
    </source>
</evidence>
<organism evidence="2 3">
    <name type="scientific">Bradyrhizobium diazoefficiens SEMIA 5080</name>
    <dbReference type="NCBI Taxonomy" id="754504"/>
    <lineage>
        <taxon>Bacteria</taxon>
        <taxon>Pseudomonadati</taxon>
        <taxon>Pseudomonadota</taxon>
        <taxon>Alphaproteobacteria</taxon>
        <taxon>Hyphomicrobiales</taxon>
        <taxon>Nitrobacteraceae</taxon>
        <taxon>Bradyrhizobium</taxon>
    </lineage>
</organism>
<evidence type="ECO:0000313" key="3">
    <source>
        <dbReference type="Proteomes" id="UP000024900"/>
    </source>
</evidence>
<comment type="caution">
    <text evidence="2">The sequence shown here is derived from an EMBL/GenBank/DDBJ whole genome shotgun (WGS) entry which is preliminary data.</text>
</comment>
<proteinExistence type="predicted"/>
<gene>
    <name evidence="2" type="ORF">BJA5080_08418</name>
</gene>
<feature type="region of interest" description="Disordered" evidence="1">
    <location>
        <begin position="1"/>
        <end position="21"/>
    </location>
</feature>
<protein>
    <submittedName>
        <fullName evidence="2">Uncharacterized protein</fullName>
    </submittedName>
</protein>
<name>A0A837CSQ4_9BRAD</name>
<sequence>MADTPSTAPVVHPPNLDHPDHRRAICNEIGERLRGTLTDDLTPLPLRLQGMVERLTDLDGDAPSAAPDRRSGAPSRLLSKFVSALSRALRKGP</sequence>
<accession>A0A837CSQ4</accession>
<evidence type="ECO:0000256" key="1">
    <source>
        <dbReference type="SAM" id="MobiDB-lite"/>
    </source>
</evidence>
<dbReference type="EMBL" id="ADOU02000004">
    <property type="protein sequence ID" value="KGJ71303.1"/>
    <property type="molecule type" value="Genomic_DNA"/>
</dbReference>
<dbReference type="AlphaFoldDB" id="A0A837CSQ4"/>